<evidence type="ECO:0000313" key="2">
    <source>
        <dbReference type="Proteomes" id="UP000055024"/>
    </source>
</evidence>
<dbReference type="EMBL" id="JYDP01000006">
    <property type="protein sequence ID" value="KRZ17550.1"/>
    <property type="molecule type" value="Genomic_DNA"/>
</dbReference>
<dbReference type="AlphaFoldDB" id="A0A0V1I3Q1"/>
<evidence type="ECO:0000313" key="1">
    <source>
        <dbReference type="EMBL" id="KRZ17550.1"/>
    </source>
</evidence>
<gene>
    <name evidence="1" type="ORF">T11_662</name>
</gene>
<dbReference type="Proteomes" id="UP000055024">
    <property type="component" value="Unassembled WGS sequence"/>
</dbReference>
<name>A0A0V1I3Q1_9BILA</name>
<comment type="caution">
    <text evidence="1">The sequence shown here is derived from an EMBL/GenBank/DDBJ whole genome shotgun (WGS) entry which is preliminary data.</text>
</comment>
<reference evidence="1 2" key="1">
    <citation type="submission" date="2015-01" db="EMBL/GenBank/DDBJ databases">
        <title>Evolution of Trichinella species and genotypes.</title>
        <authorList>
            <person name="Korhonen P.K."/>
            <person name="Edoardo P."/>
            <person name="Giuseppe L.R."/>
            <person name="Gasser R.B."/>
        </authorList>
    </citation>
    <scope>NUCLEOTIDE SEQUENCE [LARGE SCALE GENOMIC DNA]</scope>
    <source>
        <strain evidence="1">ISS1029</strain>
    </source>
</reference>
<dbReference type="OrthoDB" id="5915572at2759"/>
<sequence>MPEFDERKILSRITLPLAIATIEASYERDKTDEIEVVNPTTKKLTKPGWVTRCKCISIHFALIHPGITVKNASHFWQSGHQPKITIRHLIQVLYSSTVEGAPPREKDAEIEMNGDQYNE</sequence>
<accession>A0A0V1I3Q1</accession>
<keyword evidence="2" id="KW-1185">Reference proteome</keyword>
<proteinExistence type="predicted"/>
<organism evidence="1 2">
    <name type="scientific">Trichinella zimbabwensis</name>
    <dbReference type="NCBI Taxonomy" id="268475"/>
    <lineage>
        <taxon>Eukaryota</taxon>
        <taxon>Metazoa</taxon>
        <taxon>Ecdysozoa</taxon>
        <taxon>Nematoda</taxon>
        <taxon>Enoplea</taxon>
        <taxon>Dorylaimia</taxon>
        <taxon>Trichinellida</taxon>
        <taxon>Trichinellidae</taxon>
        <taxon>Trichinella</taxon>
    </lineage>
</organism>
<protein>
    <submittedName>
        <fullName evidence="1">Uncharacterized protein</fullName>
    </submittedName>
</protein>